<accession>A0A3D9LNP5</accession>
<dbReference type="Pfam" id="PF09411">
    <property type="entry name" value="PagL"/>
    <property type="match status" value="1"/>
</dbReference>
<dbReference type="Proteomes" id="UP000256919">
    <property type="component" value="Unassembled WGS sequence"/>
</dbReference>
<dbReference type="InterPro" id="IPR018550">
    <property type="entry name" value="Lipid-A_deacylase-rel"/>
</dbReference>
<evidence type="ECO:0000313" key="2">
    <source>
        <dbReference type="Proteomes" id="UP000256919"/>
    </source>
</evidence>
<comment type="caution">
    <text evidence="1">The sequence shown here is derived from an EMBL/GenBank/DDBJ whole genome shotgun (WGS) entry which is preliminary data.</text>
</comment>
<keyword evidence="2" id="KW-1185">Reference proteome</keyword>
<protein>
    <submittedName>
        <fullName evidence="1">Lipid A 3-O-deacylase PagL</fullName>
    </submittedName>
</protein>
<dbReference type="Gene3D" id="2.40.160.20">
    <property type="match status" value="1"/>
</dbReference>
<evidence type="ECO:0000313" key="1">
    <source>
        <dbReference type="EMBL" id="REE08037.1"/>
    </source>
</evidence>
<gene>
    <name evidence="1" type="ORF">DFQ09_10999</name>
</gene>
<proteinExistence type="predicted"/>
<dbReference type="OrthoDB" id="627554at2"/>
<name>A0A3D9LNP5_9FLAO</name>
<organism evidence="1 2">
    <name type="scientific">Winogradskyella pacifica</name>
    <dbReference type="NCBI Taxonomy" id="664642"/>
    <lineage>
        <taxon>Bacteria</taxon>
        <taxon>Pseudomonadati</taxon>
        <taxon>Bacteroidota</taxon>
        <taxon>Flavobacteriia</taxon>
        <taxon>Flavobacteriales</taxon>
        <taxon>Flavobacteriaceae</taxon>
        <taxon>Winogradskyella</taxon>
    </lineage>
</organism>
<reference evidence="1 2" key="1">
    <citation type="submission" date="2018-07" db="EMBL/GenBank/DDBJ databases">
        <title>Genomic Encyclopedia of Type Strains, Phase III (KMG-III): the genomes of soil and plant-associated and newly described type strains.</title>
        <authorList>
            <person name="Whitman W."/>
        </authorList>
    </citation>
    <scope>NUCLEOTIDE SEQUENCE [LARGE SCALE GENOMIC DNA]</scope>
    <source>
        <strain evidence="1 2">CECT 7948</strain>
    </source>
</reference>
<dbReference type="AlphaFoldDB" id="A0A3D9LNP5"/>
<sequence length="363" mass="41733">MRNLLSSILLLMSIVLYGQQEKDNTYFDLNYFAGNIALHNNSIAHLIKGHPEGFVFSWNKKTFGNEAWEQRYNYPDYGASFIYQDLKNETLGDNYGLYAHYNFYFFKRNAMLRIGQGLSYSINPYDKIENPKNVAFGSDILSSTYVMLNYKKERIFNRFGIQTGVTLIHYSNANVKAPNTSVNTIAFNLGLNYQLEAEENEFVETVDEEKFTENIKYNFAFRSGINESDVIGSGQFPFYVLSGYADKRLSHVSAIQFGADVFFSNFLKELIYYQSVSLPEENVSGDEDYKRVGLFVGHELFINRMSVESQLGYYVYYPFDFEGRTYIRIGLKRYFGKNLFGAVTLKSHGAKAEAVEFGIGVRL</sequence>
<dbReference type="RefSeq" id="WP_115812236.1">
    <property type="nucleotide sequence ID" value="NZ_QREI01000009.1"/>
</dbReference>
<dbReference type="EMBL" id="QREI01000009">
    <property type="protein sequence ID" value="REE08037.1"/>
    <property type="molecule type" value="Genomic_DNA"/>
</dbReference>